<dbReference type="SUPFAM" id="SSF53335">
    <property type="entry name" value="S-adenosyl-L-methionine-dependent methyltransferases"/>
    <property type="match status" value="1"/>
</dbReference>
<dbReference type="EMBL" id="VJEZ01000005">
    <property type="protein sequence ID" value="MWZ39895.1"/>
    <property type="molecule type" value="Genomic_DNA"/>
</dbReference>
<dbReference type="PRINTS" id="PR00507">
    <property type="entry name" value="N12N6MTFRASE"/>
</dbReference>
<dbReference type="GO" id="GO:0009007">
    <property type="term" value="F:site-specific DNA-methyltransferase (adenine-specific) activity"/>
    <property type="evidence" value="ECO:0007669"/>
    <property type="project" value="UniProtKB-EC"/>
</dbReference>
<dbReference type="InterPro" id="IPR046816">
    <property type="entry name" value="MmeI_Mtase"/>
</dbReference>
<name>A0A6I4RV67_FRATU</name>
<dbReference type="RefSeq" id="WP_003038516.1">
    <property type="nucleotide sequence ID" value="NZ_VJEZ01000005.1"/>
</dbReference>
<dbReference type="InterPro" id="IPR041635">
    <property type="entry name" value="Type_ISP_LLaBIII_C"/>
</dbReference>
<dbReference type="AlphaFoldDB" id="A0A6I4RV67"/>
<evidence type="ECO:0000256" key="2">
    <source>
        <dbReference type="ARBA" id="ARBA00022603"/>
    </source>
</evidence>
<evidence type="ECO:0000313" key="9">
    <source>
        <dbReference type="Proteomes" id="UP000469081"/>
    </source>
</evidence>
<feature type="region of interest" description="Disordered" evidence="5">
    <location>
        <begin position="916"/>
        <end position="942"/>
    </location>
</feature>
<feature type="domain" description="Type ISP restriction-modification enzyme LLaBIII C-terminal specificity" evidence="6">
    <location>
        <begin position="973"/>
        <end position="1123"/>
    </location>
</feature>
<gene>
    <name evidence="8" type="ORF">FNC33_04945</name>
</gene>
<dbReference type="Gene3D" id="3.40.50.150">
    <property type="entry name" value="Vaccinia Virus protein VP39"/>
    <property type="match status" value="1"/>
</dbReference>
<keyword evidence="3" id="KW-0808">Transferase</keyword>
<proteinExistence type="predicted"/>
<evidence type="ECO:0000256" key="1">
    <source>
        <dbReference type="ARBA" id="ARBA00011900"/>
    </source>
</evidence>
<feature type="domain" description="MmeI-like DNA-methyltransferase" evidence="7">
    <location>
        <begin position="367"/>
        <end position="567"/>
    </location>
</feature>
<reference evidence="8 9" key="1">
    <citation type="submission" date="2019-06" db="EMBL/GenBank/DDBJ databases">
        <title>Phylogeography and genetic diversity of Francisella tularensis subsp. holarctica in France (1947-2018).</title>
        <authorList>
            <person name="Kevin M."/>
            <person name="Madani N."/>
            <person name="Maurin M."/>
        </authorList>
    </citation>
    <scope>NUCLEOTIDE SEQUENCE [LARGE SCALE GENOMIC DNA]</scope>
    <source>
        <strain evidence="8 9">ATCC 15482</strain>
    </source>
</reference>
<evidence type="ECO:0000256" key="3">
    <source>
        <dbReference type="ARBA" id="ARBA00022679"/>
    </source>
</evidence>
<dbReference type="InterPro" id="IPR050953">
    <property type="entry name" value="N4_N6_ade-DNA_methylase"/>
</dbReference>
<evidence type="ECO:0000313" key="8">
    <source>
        <dbReference type="EMBL" id="MWZ39895.1"/>
    </source>
</evidence>
<feature type="domain" description="Type ISP restriction-modification enzyme LLaBIII C-terminal specificity" evidence="6">
    <location>
        <begin position="701"/>
        <end position="875"/>
    </location>
</feature>
<accession>A0A6I4RV67</accession>
<evidence type="ECO:0000256" key="4">
    <source>
        <dbReference type="ARBA" id="ARBA00047942"/>
    </source>
</evidence>
<sequence length="1130" mass="130189">MTTQQYLEQLNKRYKTGISREHTYRKDLEDLLISLVKDIDVTNEPANVTDCGNPDYVITKKDIPIGYIEAKDIGKDLDSKNYKEQFSRYRKALDNLIITDYLRFQFFKEGELVTQIEIATIENGEIKPIAKNFQQFENLIKDFCTYIGQTIRSPKKLAEMMAGKARLLQNTLERALEQDIADDDNTELNEQYETFKDILIHDLTPKGFSDIYAQTLAYGMFAARYHDEVLDTFSRQEAAEKIPKSNPFLRRLFDYVAGTNIDDRIKHTVDNLADVFRAVDLRKILSKFGRSTKTQDPIVHFYEDFLSEYDSKLRKAKGVWYTPQPVVSFIVRAVDEVLKSEFGLSQGLADTTKTKIQIDSQTTDKRSKSGYKQIEKEVHKVQVLDPATGTGTFLAEAIKFIYNNNFKAMQGAWSGYVEEHLIPRLNGFELLMASYAMAHLKLDMLLTDTGYKPKSSQSQRFHIYLTNSLEEHHPDTGTLFANWLSNEANEANQIKKDTPVMVVMGNPPYSGISSNTGEWITSLIEDYKYVDGVHFNERKHWLNDDYVKFMRYGQYYIEKNGSGVLAFINPHGFLDNPTFRGMRYSLLKTYDKIYTIDLHGNSKKKETCPDGSKDENVFDIMQGVSINILVKTGAKKNNELAEVYHYDLYGKRNDKYEFLSQNSLSSIGFKKVEYSKPYYFFIPKDDSQRASYEKGFSVVSLFPENVTGIVTMGDSFAIAETKQQLKDRLEDFLQIEKTEDNLKQKYKLGKNYAKWILENKNNISIDDNKYVKLAYRPFDTQWTYFDNKIIWRWREKIMKHMLNGDNVGLITARSNKSDSCDHFYISNSIVETKCGERTTQSSFFPLYLYPNDDSLDSSRVPNLDMSIVKEIEKSLGLEFVAEPQPADKSAPLSRGEYSLKTNVGVVPCADPIRGQPQGIAPTIKPNGHTREGGYLTDTSDNIGDSRLHGNDGDINSPSDMKGWQSQTDGVVLKNFSPIDLLDYIYAVLHSPNYRERYKEFLKIDFPRVPYPTIDTFWQLVELGSQLRQIHLLESQVVTNYITSYPIDGDNIVDKPNYKDGKVYINKGQYFDNVPEVAWNFYIGGYQPAQKWLKDRKGRELGFEDILHYQKIIVALTETDRLMREIDKIKT</sequence>
<dbReference type="GO" id="GO:0032259">
    <property type="term" value="P:methylation"/>
    <property type="evidence" value="ECO:0007669"/>
    <property type="project" value="UniProtKB-KW"/>
</dbReference>
<dbReference type="Pfam" id="PF20473">
    <property type="entry name" value="MmeI_Mtase"/>
    <property type="match status" value="1"/>
</dbReference>
<dbReference type="Proteomes" id="UP000469081">
    <property type="component" value="Unassembled WGS sequence"/>
</dbReference>
<protein>
    <recommendedName>
        <fullName evidence="1">site-specific DNA-methyltransferase (adenine-specific)</fullName>
        <ecNumber evidence="1">2.1.1.72</ecNumber>
    </recommendedName>
</protein>
<comment type="catalytic activity">
    <reaction evidence="4">
        <text>a 2'-deoxyadenosine in DNA + S-adenosyl-L-methionine = an N(6)-methyl-2'-deoxyadenosine in DNA + S-adenosyl-L-homocysteine + H(+)</text>
        <dbReference type="Rhea" id="RHEA:15197"/>
        <dbReference type="Rhea" id="RHEA-COMP:12418"/>
        <dbReference type="Rhea" id="RHEA-COMP:12419"/>
        <dbReference type="ChEBI" id="CHEBI:15378"/>
        <dbReference type="ChEBI" id="CHEBI:57856"/>
        <dbReference type="ChEBI" id="CHEBI:59789"/>
        <dbReference type="ChEBI" id="CHEBI:90615"/>
        <dbReference type="ChEBI" id="CHEBI:90616"/>
        <dbReference type="EC" id="2.1.1.72"/>
    </reaction>
</comment>
<dbReference type="PANTHER" id="PTHR33841:SF1">
    <property type="entry name" value="DNA METHYLTRANSFERASE A"/>
    <property type="match status" value="1"/>
</dbReference>
<dbReference type="InterPro" id="IPR029063">
    <property type="entry name" value="SAM-dependent_MTases_sf"/>
</dbReference>
<evidence type="ECO:0000256" key="5">
    <source>
        <dbReference type="SAM" id="MobiDB-lite"/>
    </source>
</evidence>
<dbReference type="PANTHER" id="PTHR33841">
    <property type="entry name" value="DNA METHYLTRANSFERASE YEEA-RELATED"/>
    <property type="match status" value="1"/>
</dbReference>
<keyword evidence="2 8" id="KW-0489">Methyltransferase</keyword>
<dbReference type="Pfam" id="PF18135">
    <property type="entry name" value="Type_ISP_C"/>
    <property type="match status" value="2"/>
</dbReference>
<comment type="caution">
    <text evidence="8">The sequence shown here is derived from an EMBL/GenBank/DDBJ whole genome shotgun (WGS) entry which is preliminary data.</text>
</comment>
<evidence type="ECO:0000259" key="6">
    <source>
        <dbReference type="Pfam" id="PF18135"/>
    </source>
</evidence>
<organism evidence="8 9">
    <name type="scientific">Francisella tularensis</name>
    <dbReference type="NCBI Taxonomy" id="263"/>
    <lineage>
        <taxon>Bacteria</taxon>
        <taxon>Pseudomonadati</taxon>
        <taxon>Pseudomonadota</taxon>
        <taxon>Gammaproteobacteria</taxon>
        <taxon>Thiotrichales</taxon>
        <taxon>Francisellaceae</taxon>
        <taxon>Francisella</taxon>
    </lineage>
</organism>
<dbReference type="EC" id="2.1.1.72" evidence="1"/>
<evidence type="ECO:0000259" key="7">
    <source>
        <dbReference type="Pfam" id="PF20473"/>
    </source>
</evidence>